<keyword evidence="2" id="KW-0813">Transport</keyword>
<dbReference type="OrthoDB" id="6612291at2759"/>
<keyword evidence="2" id="KW-0762">Sugar transport</keyword>
<feature type="signal peptide" evidence="1">
    <location>
        <begin position="1"/>
        <end position="22"/>
    </location>
</feature>
<reference evidence="2" key="2">
    <citation type="journal article" date="2023" name="IMA Fungus">
        <title>Comparative genomic study of the Penicillium genus elucidates a diverse pangenome and 15 lateral gene transfer events.</title>
        <authorList>
            <person name="Petersen C."/>
            <person name="Sorensen T."/>
            <person name="Nielsen M.R."/>
            <person name="Sondergaard T.E."/>
            <person name="Sorensen J.L."/>
            <person name="Fitzpatrick D.A."/>
            <person name="Frisvad J.C."/>
            <person name="Nielsen K.L."/>
        </authorList>
    </citation>
    <scope>NUCLEOTIDE SEQUENCE</scope>
    <source>
        <strain evidence="2">IBT 19713</strain>
    </source>
</reference>
<reference evidence="2" key="1">
    <citation type="submission" date="2022-11" db="EMBL/GenBank/DDBJ databases">
        <authorList>
            <person name="Petersen C."/>
        </authorList>
    </citation>
    <scope>NUCLEOTIDE SEQUENCE</scope>
    <source>
        <strain evidence="2">IBT 19713</strain>
    </source>
</reference>
<sequence>MVFMALCYTMAVVFFFYPETVQKSLEEIDLFAKDRNIWVSTGRKARKVGAVVEREPTQGEALTNFKGKGTESVHVDNVEFKAHVHSLRGDANTIT</sequence>
<evidence type="ECO:0000256" key="1">
    <source>
        <dbReference type="SAM" id="SignalP"/>
    </source>
</evidence>
<dbReference type="EMBL" id="JAPQKS010000002">
    <property type="protein sequence ID" value="KAJ5246858.1"/>
    <property type="molecule type" value="Genomic_DNA"/>
</dbReference>
<feature type="chain" id="PRO_5040734615" evidence="1">
    <location>
        <begin position="23"/>
        <end position="95"/>
    </location>
</feature>
<dbReference type="Gene3D" id="1.20.1250.20">
    <property type="entry name" value="MFS general substrate transporter like domains"/>
    <property type="match status" value="1"/>
</dbReference>
<comment type="caution">
    <text evidence="2">The sequence shown here is derived from an EMBL/GenBank/DDBJ whole genome shotgun (WGS) entry which is preliminary data.</text>
</comment>
<keyword evidence="1" id="KW-0732">Signal</keyword>
<dbReference type="AlphaFoldDB" id="A0A9W9PHE7"/>
<evidence type="ECO:0000313" key="3">
    <source>
        <dbReference type="Proteomes" id="UP001150941"/>
    </source>
</evidence>
<evidence type="ECO:0000313" key="2">
    <source>
        <dbReference type="EMBL" id="KAJ5246858.1"/>
    </source>
</evidence>
<protein>
    <submittedName>
        <fullName evidence="2">Sugar transporter</fullName>
    </submittedName>
</protein>
<organism evidence="2 3">
    <name type="scientific">Penicillium chermesinum</name>
    <dbReference type="NCBI Taxonomy" id="63820"/>
    <lineage>
        <taxon>Eukaryota</taxon>
        <taxon>Fungi</taxon>
        <taxon>Dikarya</taxon>
        <taxon>Ascomycota</taxon>
        <taxon>Pezizomycotina</taxon>
        <taxon>Eurotiomycetes</taxon>
        <taxon>Eurotiomycetidae</taxon>
        <taxon>Eurotiales</taxon>
        <taxon>Aspergillaceae</taxon>
        <taxon>Penicillium</taxon>
    </lineage>
</organism>
<keyword evidence="3" id="KW-1185">Reference proteome</keyword>
<proteinExistence type="predicted"/>
<dbReference type="GeneID" id="83198441"/>
<dbReference type="RefSeq" id="XP_058334279.1">
    <property type="nucleotide sequence ID" value="XM_058471138.1"/>
</dbReference>
<gene>
    <name evidence="2" type="ORF">N7468_001841</name>
</gene>
<dbReference type="Proteomes" id="UP001150941">
    <property type="component" value="Unassembled WGS sequence"/>
</dbReference>
<dbReference type="InterPro" id="IPR036259">
    <property type="entry name" value="MFS_trans_sf"/>
</dbReference>
<name>A0A9W9PHE7_9EURO</name>
<accession>A0A9W9PHE7</accession>